<keyword evidence="9" id="KW-1185">Reference proteome</keyword>
<dbReference type="EMBL" id="GG678949">
    <property type="protein sequence ID" value="EER08494.1"/>
    <property type="molecule type" value="Genomic_DNA"/>
</dbReference>
<feature type="transmembrane region" description="Helical" evidence="7">
    <location>
        <begin position="417"/>
        <end position="438"/>
    </location>
</feature>
<feature type="transmembrane region" description="Helical" evidence="7">
    <location>
        <begin position="378"/>
        <end position="396"/>
    </location>
</feature>
<evidence type="ECO:0000256" key="3">
    <source>
        <dbReference type="ARBA" id="ARBA00022692"/>
    </source>
</evidence>
<evidence type="ECO:0000256" key="1">
    <source>
        <dbReference type="ARBA" id="ARBA00004141"/>
    </source>
</evidence>
<feature type="transmembrane region" description="Helical" evidence="7">
    <location>
        <begin position="163"/>
        <end position="185"/>
    </location>
</feature>
<dbReference type="PROSITE" id="PS01022">
    <property type="entry name" value="PTR2_1"/>
    <property type="match status" value="1"/>
</dbReference>
<comment type="subcellular location">
    <subcellularLocation>
        <location evidence="1 6">Membrane</location>
        <topology evidence="1 6">Multi-pass membrane protein</topology>
    </subcellularLocation>
</comment>
<gene>
    <name evidence="8" type="ORF">Pmar_PMAR015913</name>
</gene>
<dbReference type="GO" id="GO:0016020">
    <property type="term" value="C:membrane"/>
    <property type="evidence" value="ECO:0007669"/>
    <property type="project" value="UniProtKB-SubCell"/>
</dbReference>
<feature type="transmembrane region" description="Helical" evidence="7">
    <location>
        <begin position="347"/>
        <end position="366"/>
    </location>
</feature>
<dbReference type="GO" id="GO:0022857">
    <property type="term" value="F:transmembrane transporter activity"/>
    <property type="evidence" value="ECO:0007669"/>
    <property type="project" value="InterPro"/>
</dbReference>
<dbReference type="OMA" id="QMMGVWF"/>
<feature type="transmembrane region" description="Helical" evidence="7">
    <location>
        <begin position="92"/>
        <end position="115"/>
    </location>
</feature>
<reference evidence="8 9" key="1">
    <citation type="submission" date="2008-07" db="EMBL/GenBank/DDBJ databases">
        <authorList>
            <person name="El-Sayed N."/>
            <person name="Caler E."/>
            <person name="Inman J."/>
            <person name="Amedeo P."/>
            <person name="Hass B."/>
            <person name="Wortman J."/>
        </authorList>
    </citation>
    <scope>NUCLEOTIDE SEQUENCE [LARGE SCALE GENOMIC DNA]</scope>
    <source>
        <strain evidence="9">ATCC 50983 / TXsc</strain>
    </source>
</reference>
<feature type="transmembrane region" description="Helical" evidence="7">
    <location>
        <begin position="265"/>
        <end position="283"/>
    </location>
</feature>
<dbReference type="PANTHER" id="PTHR11654">
    <property type="entry name" value="OLIGOPEPTIDE TRANSPORTER-RELATED"/>
    <property type="match status" value="1"/>
</dbReference>
<comment type="similarity">
    <text evidence="2 6">Belongs to the major facilitator superfamily. Proton-dependent oligopeptide transporter (POT/PTR) (TC 2.A.17) family.</text>
</comment>
<dbReference type="GO" id="GO:0006857">
    <property type="term" value="P:oligopeptide transport"/>
    <property type="evidence" value="ECO:0007669"/>
    <property type="project" value="InterPro"/>
</dbReference>
<evidence type="ECO:0000256" key="4">
    <source>
        <dbReference type="ARBA" id="ARBA00022989"/>
    </source>
</evidence>
<dbReference type="GeneID" id="9041857"/>
<dbReference type="OrthoDB" id="416420at2759"/>
<dbReference type="SUPFAM" id="SSF103473">
    <property type="entry name" value="MFS general substrate transporter"/>
    <property type="match status" value="1"/>
</dbReference>
<accession>C5L428</accession>
<feature type="transmembrane region" description="Helical" evidence="7">
    <location>
        <begin position="191"/>
        <end position="212"/>
    </location>
</feature>
<keyword evidence="4 7" id="KW-1133">Transmembrane helix</keyword>
<feature type="transmembrane region" description="Helical" evidence="7">
    <location>
        <begin position="121"/>
        <end position="143"/>
    </location>
</feature>
<protein>
    <submittedName>
        <fullName evidence="8">Tripeptide permease tppB, putative</fullName>
    </submittedName>
</protein>
<keyword evidence="3 6" id="KW-0812">Transmembrane</keyword>
<evidence type="ECO:0000256" key="7">
    <source>
        <dbReference type="SAM" id="Phobius"/>
    </source>
</evidence>
<organism evidence="9">
    <name type="scientific">Perkinsus marinus (strain ATCC 50983 / TXsc)</name>
    <dbReference type="NCBI Taxonomy" id="423536"/>
    <lineage>
        <taxon>Eukaryota</taxon>
        <taxon>Sar</taxon>
        <taxon>Alveolata</taxon>
        <taxon>Perkinsozoa</taxon>
        <taxon>Perkinsea</taxon>
        <taxon>Perkinsida</taxon>
        <taxon>Perkinsidae</taxon>
        <taxon>Perkinsus</taxon>
    </lineage>
</organism>
<keyword evidence="5 7" id="KW-0472">Membrane</keyword>
<sequence>MPHEKPFSWTDRSGNVYRYYRNPMLMACVFILMQEFCERLAFYGVTPNLQLFLKSYLGYSDTTADSYVSIFNAVLYITPLLGGILADTLFGVYNVILGFSIVYMIGLALLTLSSIRSISEAWMIHLSLLVLITLGAGGIKACVNVMGAQQMHPDEHQEMITRFFTYFYASINLGSIVGGVVTPILLQEVSYTASFLFPLAFFVVATIVFVVGDFMNRYVKAKPQGSAVLKVGEVAVYSAAKCSLEKNKRSKGGKFGDEFIEDAKVFFRLLPLFTLTVPFNMVYNNMATTFLTQGFKMDTNTFGWNMPAAIMQNVDAIAVVVISIIVDKVLYPALRKRGLMPSVLVRYCIGSLLAALSLVAAVIVEYVVSSKSLYTVSIWWQIPQFVFIAAGEIFLVSTSYEVAFTHAPPELKNVASAVNLCFTAIANGLSAALFQVASPWLPNFEPGSAVAAPSHYDYYYYVLIALCLVGAGGALACIPYYKKVHAEAMARQNVEVRLVAVIRVSNYISQLPCQFWKVVFK</sequence>
<dbReference type="AlphaFoldDB" id="C5L428"/>
<dbReference type="InterPro" id="IPR018456">
    <property type="entry name" value="PTR2_symporter_CS"/>
</dbReference>
<dbReference type="Pfam" id="PF00854">
    <property type="entry name" value="PTR2"/>
    <property type="match status" value="1"/>
</dbReference>
<evidence type="ECO:0000313" key="8">
    <source>
        <dbReference type="EMBL" id="EER08494.1"/>
    </source>
</evidence>
<dbReference type="Gene3D" id="1.20.1250.20">
    <property type="entry name" value="MFS general substrate transporter like domains"/>
    <property type="match status" value="1"/>
</dbReference>
<feature type="transmembrane region" description="Helical" evidence="7">
    <location>
        <begin position="303"/>
        <end position="326"/>
    </location>
</feature>
<name>C5L428_PERM5</name>
<feature type="transmembrane region" description="Helical" evidence="7">
    <location>
        <begin position="66"/>
        <end position="85"/>
    </location>
</feature>
<dbReference type="InterPro" id="IPR000109">
    <property type="entry name" value="POT_fam"/>
</dbReference>
<dbReference type="InParanoid" id="C5L428"/>
<dbReference type="PROSITE" id="PS01023">
    <property type="entry name" value="PTR2_2"/>
    <property type="match status" value="1"/>
</dbReference>
<dbReference type="RefSeq" id="XP_002776678.1">
    <property type="nucleotide sequence ID" value="XM_002776632.1"/>
</dbReference>
<evidence type="ECO:0000256" key="5">
    <source>
        <dbReference type="ARBA" id="ARBA00023136"/>
    </source>
</evidence>
<keyword evidence="6" id="KW-0813">Transport</keyword>
<proteinExistence type="inferred from homology"/>
<dbReference type="Proteomes" id="UP000007800">
    <property type="component" value="Unassembled WGS sequence"/>
</dbReference>
<feature type="transmembrane region" description="Helical" evidence="7">
    <location>
        <begin position="458"/>
        <end position="481"/>
    </location>
</feature>
<evidence type="ECO:0000256" key="6">
    <source>
        <dbReference type="RuleBase" id="RU003755"/>
    </source>
</evidence>
<dbReference type="InterPro" id="IPR036259">
    <property type="entry name" value="MFS_trans_sf"/>
</dbReference>
<evidence type="ECO:0000256" key="2">
    <source>
        <dbReference type="ARBA" id="ARBA00005982"/>
    </source>
</evidence>
<feature type="transmembrane region" description="Helical" evidence="7">
    <location>
        <begin position="24"/>
        <end position="46"/>
    </location>
</feature>
<evidence type="ECO:0000313" key="9">
    <source>
        <dbReference type="Proteomes" id="UP000007800"/>
    </source>
</evidence>